<dbReference type="SUPFAM" id="SSF52954">
    <property type="entry name" value="Class II aaRS ABD-related"/>
    <property type="match status" value="1"/>
</dbReference>
<organism evidence="8">
    <name type="scientific">Porolithon onkodes</name>
    <dbReference type="NCBI Taxonomy" id="231751"/>
    <lineage>
        <taxon>Eukaryota</taxon>
        <taxon>Rhodophyta</taxon>
        <taxon>Florideophyceae</taxon>
        <taxon>Corallinophycidae</taxon>
        <taxon>Corallinales</taxon>
        <taxon>Porolithaceae</taxon>
        <taxon>Porolithon</taxon>
    </lineage>
</organism>
<keyword evidence="3" id="KW-0547">Nucleotide-binding</keyword>
<keyword evidence="8" id="KW-0436">Ligase</keyword>
<dbReference type="RefSeq" id="YP_009502061.1">
    <property type="nucleotide sequence ID" value="NC_038144.1"/>
</dbReference>
<evidence type="ECO:0000256" key="1">
    <source>
        <dbReference type="ARBA" id="ARBA00008226"/>
    </source>
</evidence>
<reference evidence="8" key="1">
    <citation type="submission" date="2016-11" db="EMBL/GenBank/DDBJ databases">
        <title>Complete organellar and ribosomal genomic analysis of the lectotype specimen of the reef forming species Porolithon onkodes (Heydrich) Foslie.</title>
        <authorList>
            <person name="Hughey J.R."/>
            <person name="Gabrielson P.W."/>
        </authorList>
    </citation>
    <scope>NUCLEOTIDE SEQUENCE</scope>
</reference>
<dbReference type="PROSITE" id="PS50862">
    <property type="entry name" value="AA_TRNA_LIGASE_II"/>
    <property type="match status" value="1"/>
</dbReference>
<protein>
    <recommendedName>
        <fullName evidence="2">histidine--tRNA ligase</fullName>
        <ecNumber evidence="2">6.1.1.21</ecNumber>
    </recommendedName>
    <alternativeName>
        <fullName evidence="4">Histidyl-tRNA synthetase</fullName>
    </alternativeName>
</protein>
<evidence type="ECO:0000256" key="4">
    <source>
        <dbReference type="ARBA" id="ARBA00030619"/>
    </source>
</evidence>
<comment type="catalytic activity">
    <reaction evidence="5">
        <text>tRNA(His) + L-histidine + ATP = L-histidyl-tRNA(His) + AMP + diphosphate + H(+)</text>
        <dbReference type="Rhea" id="RHEA:17313"/>
        <dbReference type="Rhea" id="RHEA-COMP:9665"/>
        <dbReference type="Rhea" id="RHEA-COMP:9689"/>
        <dbReference type="ChEBI" id="CHEBI:15378"/>
        <dbReference type="ChEBI" id="CHEBI:30616"/>
        <dbReference type="ChEBI" id="CHEBI:33019"/>
        <dbReference type="ChEBI" id="CHEBI:57595"/>
        <dbReference type="ChEBI" id="CHEBI:78442"/>
        <dbReference type="ChEBI" id="CHEBI:78527"/>
        <dbReference type="ChEBI" id="CHEBI:456215"/>
        <dbReference type="EC" id="6.1.1.21"/>
    </reaction>
</comment>
<dbReference type="CDD" id="cd00773">
    <property type="entry name" value="HisRS-like_core"/>
    <property type="match status" value="1"/>
</dbReference>
<dbReference type="InterPro" id="IPR004516">
    <property type="entry name" value="HisRS/HisZ"/>
</dbReference>
<dbReference type="EC" id="6.1.1.21" evidence="2"/>
<dbReference type="SUPFAM" id="SSF55681">
    <property type="entry name" value="Class II aaRS and biotin synthetases"/>
    <property type="match status" value="1"/>
</dbReference>
<dbReference type="Pfam" id="PF13393">
    <property type="entry name" value="tRNA-synt_His"/>
    <property type="match status" value="1"/>
</dbReference>
<dbReference type="GO" id="GO:0005737">
    <property type="term" value="C:cytoplasm"/>
    <property type="evidence" value="ECO:0007669"/>
    <property type="project" value="InterPro"/>
</dbReference>
<sequence>MQTIRGTKDILPKEIQAWQDLYFKALELFTLYNYYEIKTPIIEQTEVFLRSVGNETDIISKEMYRFKDQGQRDICLRPEGTACIARAIASNKLYTIEKIQKLWYLGPMFRYERPQNGRQRQFHQLGLECIGSDTPIADIEVINIAHNLLQRLEVEDYHLQINSLGNEEERHTYRIAFTDFLKKYEKDLDDDSKKRLPTNPLRILDSKNNKTQEIIQKAPCISKYLTASSQRHFDTVKEYLTLLQIPYKINTKLVRGLDYYNHTAFEIISNKSNNQNTLCGGGRYNRLIKQFGGPDMPGVGWAIGVERLLMLKRPTQEKNSEKFRFEIITENSEGQKKSCHLMQILTENSIPFNLNLNNQRLTKQIKKAVKNKSIGCIIIGDNEVQESTITIKWLTQNYQETIPYQSIIPYLKNKIKTLEKFAIYTKIA</sequence>
<dbReference type="InterPro" id="IPR045864">
    <property type="entry name" value="aa-tRNA-synth_II/BPL/LPL"/>
</dbReference>
<dbReference type="PANTHER" id="PTHR43707:SF1">
    <property type="entry name" value="HISTIDINE--TRNA LIGASE, MITOCHONDRIAL-RELATED"/>
    <property type="match status" value="1"/>
</dbReference>
<dbReference type="NCBIfam" id="TIGR00442">
    <property type="entry name" value="hisS"/>
    <property type="match status" value="1"/>
</dbReference>
<keyword evidence="8" id="KW-0030">Aminoacyl-tRNA synthetase</keyword>
<comment type="similarity">
    <text evidence="1">Belongs to the class-II aminoacyl-tRNA synthetase family.</text>
</comment>
<dbReference type="InterPro" id="IPR004154">
    <property type="entry name" value="Anticodon-bd"/>
</dbReference>
<dbReference type="GO" id="GO:0004821">
    <property type="term" value="F:histidine-tRNA ligase activity"/>
    <property type="evidence" value="ECO:0007669"/>
    <property type="project" value="UniProtKB-EC"/>
</dbReference>
<dbReference type="GeneID" id="37507571"/>
<evidence type="ECO:0000259" key="7">
    <source>
        <dbReference type="PROSITE" id="PS50862"/>
    </source>
</evidence>
<evidence type="ECO:0000256" key="6">
    <source>
        <dbReference type="PIRSR" id="PIRSR001549-1"/>
    </source>
</evidence>
<dbReference type="Gene3D" id="3.30.930.10">
    <property type="entry name" value="Bira Bifunctional Protein, Domain 2"/>
    <property type="match status" value="1"/>
</dbReference>
<dbReference type="AlphaFoldDB" id="A0A2Z2L3A3"/>
<evidence type="ECO:0000313" key="8">
    <source>
        <dbReference type="EMBL" id="ASB29663.1"/>
    </source>
</evidence>
<dbReference type="EMBL" id="KY212106">
    <property type="protein sequence ID" value="ASB29663.1"/>
    <property type="molecule type" value="Genomic_DNA"/>
</dbReference>
<dbReference type="InterPro" id="IPR015807">
    <property type="entry name" value="His-tRNA-ligase"/>
</dbReference>
<evidence type="ECO:0000256" key="3">
    <source>
        <dbReference type="ARBA" id="ARBA00022741"/>
    </source>
</evidence>
<feature type="binding site" evidence="6">
    <location>
        <begin position="259"/>
        <end position="260"/>
    </location>
    <ligand>
        <name>L-histidine</name>
        <dbReference type="ChEBI" id="CHEBI:57595"/>
    </ligand>
</feature>
<feature type="binding site" evidence="6">
    <location>
        <position position="128"/>
    </location>
    <ligand>
        <name>L-histidine</name>
        <dbReference type="ChEBI" id="CHEBI:57595"/>
    </ligand>
</feature>
<dbReference type="GO" id="GO:0005524">
    <property type="term" value="F:ATP binding"/>
    <property type="evidence" value="ECO:0007669"/>
    <property type="project" value="InterPro"/>
</dbReference>
<feature type="binding site" evidence="6">
    <location>
        <position position="110"/>
    </location>
    <ligand>
        <name>L-histidine</name>
        <dbReference type="ChEBI" id="CHEBI:57595"/>
    </ligand>
</feature>
<dbReference type="InterPro" id="IPR006195">
    <property type="entry name" value="aa-tRNA-synth_II"/>
</dbReference>
<dbReference type="InterPro" id="IPR041715">
    <property type="entry name" value="HisRS-like_core"/>
</dbReference>
<keyword evidence="8" id="KW-0934">Plastid</keyword>
<evidence type="ECO:0000256" key="5">
    <source>
        <dbReference type="ARBA" id="ARBA00047639"/>
    </source>
</evidence>
<feature type="binding site" evidence="6">
    <location>
        <position position="124"/>
    </location>
    <ligand>
        <name>L-histidine</name>
        <dbReference type="ChEBI" id="CHEBI:57595"/>
    </ligand>
</feature>
<accession>A0A2Z2L3A3</accession>
<dbReference type="PANTHER" id="PTHR43707">
    <property type="entry name" value="HISTIDYL-TRNA SYNTHETASE"/>
    <property type="match status" value="1"/>
</dbReference>
<feature type="binding site" evidence="6">
    <location>
        <position position="255"/>
    </location>
    <ligand>
        <name>L-histidine</name>
        <dbReference type="ChEBI" id="CHEBI:57595"/>
    </ligand>
</feature>
<geneLocation type="plastid" evidence="8"/>
<dbReference type="InterPro" id="IPR036621">
    <property type="entry name" value="Anticodon-bd_dom_sf"/>
</dbReference>
<feature type="binding site" evidence="6">
    <location>
        <begin position="79"/>
        <end position="81"/>
    </location>
    <ligand>
        <name>L-histidine</name>
        <dbReference type="ChEBI" id="CHEBI:57595"/>
    </ligand>
</feature>
<dbReference type="PIRSF" id="PIRSF001549">
    <property type="entry name" value="His-tRNA_synth"/>
    <property type="match status" value="1"/>
</dbReference>
<dbReference type="Pfam" id="PF03129">
    <property type="entry name" value="HGTP_anticodon"/>
    <property type="match status" value="1"/>
</dbReference>
<dbReference type="HAMAP" id="MF_00127">
    <property type="entry name" value="His_tRNA_synth"/>
    <property type="match status" value="1"/>
</dbReference>
<dbReference type="GO" id="GO:0006427">
    <property type="term" value="P:histidyl-tRNA aminoacylation"/>
    <property type="evidence" value="ECO:0007669"/>
    <property type="project" value="InterPro"/>
</dbReference>
<feature type="domain" description="Aminoacyl-transfer RNA synthetases class-II family profile" evidence="7">
    <location>
        <begin position="1"/>
        <end position="311"/>
    </location>
</feature>
<dbReference type="Gene3D" id="3.40.50.800">
    <property type="entry name" value="Anticodon-binding domain"/>
    <property type="match status" value="1"/>
</dbReference>
<evidence type="ECO:0000256" key="2">
    <source>
        <dbReference type="ARBA" id="ARBA00012815"/>
    </source>
</evidence>
<proteinExistence type="inferred from homology"/>
<name>A0A2Z2L3A3_9FLOR</name>
<gene>
    <name evidence="8" type="primary">hisS</name>
</gene>